<keyword evidence="2" id="KW-0645">Protease</keyword>
<gene>
    <name evidence="2" type="ORF">ABVT11_05275</name>
</gene>
<dbReference type="Proteomes" id="UP001548590">
    <property type="component" value="Unassembled WGS sequence"/>
</dbReference>
<sequence length="252" mass="29476">MGSPWPDSRGAAVEQRSIVLRGEEVVFTLRRSARRTLGMQIDRRGLTVSIPQRASLREAEGFMAERADWILEKLAEWSKRSVPEKRLVEDGMSIPVLGEPCVVRWTAGANRTHWVEGYERRELHLHLRRHADAPRVLLRGLQDYALEYFAGRLDEYVWLLQRHVPEVKRPPLYLSNARTRWGSCSKLSGIRLNWRLIHLPRHQIDYVVAHEVAHLVEMNHSQRFWRLVATLKPDYERDEAALKQANRIIPQF</sequence>
<proteinExistence type="predicted"/>
<keyword evidence="2" id="KW-0482">Metalloprotease</keyword>
<dbReference type="RefSeq" id="WP_345924422.1">
    <property type="nucleotide sequence ID" value="NZ_JBDIVF010000001.1"/>
</dbReference>
<dbReference type="GO" id="GO:0008237">
    <property type="term" value="F:metallopeptidase activity"/>
    <property type="evidence" value="ECO:0007669"/>
    <property type="project" value="UniProtKB-KW"/>
</dbReference>
<evidence type="ECO:0000259" key="1">
    <source>
        <dbReference type="Pfam" id="PF01863"/>
    </source>
</evidence>
<protein>
    <submittedName>
        <fullName evidence="2">SprT family zinc-dependent metalloprotease</fullName>
        <ecNumber evidence="2">3.4.-.-</ecNumber>
    </submittedName>
</protein>
<keyword evidence="3" id="KW-1185">Reference proteome</keyword>
<reference evidence="2 3" key="1">
    <citation type="submission" date="2024-07" db="EMBL/GenBank/DDBJ databases">
        <title>Uliginosibacterium paludis KCTC:42655.</title>
        <authorList>
            <person name="Kim M.K."/>
        </authorList>
    </citation>
    <scope>NUCLEOTIDE SEQUENCE [LARGE SCALE GENOMIC DNA]</scope>
    <source>
        <strain evidence="2 3">KCTC 42655</strain>
    </source>
</reference>
<comment type="caution">
    <text evidence="2">The sequence shown here is derived from an EMBL/GenBank/DDBJ whole genome shotgun (WGS) entry which is preliminary data.</text>
</comment>
<accession>A0ABV2CMT5</accession>
<dbReference type="EMBL" id="JBEWLZ010000002">
    <property type="protein sequence ID" value="MET1489226.1"/>
    <property type="molecule type" value="Genomic_DNA"/>
</dbReference>
<dbReference type="PANTHER" id="PTHR30399:SF1">
    <property type="entry name" value="UTP PYROPHOSPHATASE"/>
    <property type="match status" value="1"/>
</dbReference>
<dbReference type="PANTHER" id="PTHR30399">
    <property type="entry name" value="UNCHARACTERIZED PROTEIN YGJP"/>
    <property type="match status" value="1"/>
</dbReference>
<name>A0ABV2CMT5_9RHOO</name>
<dbReference type="EC" id="3.4.-.-" evidence="2"/>
<organism evidence="2 3">
    <name type="scientific">Uliginosibacterium paludis</name>
    <dbReference type="NCBI Taxonomy" id="1615952"/>
    <lineage>
        <taxon>Bacteria</taxon>
        <taxon>Pseudomonadati</taxon>
        <taxon>Pseudomonadota</taxon>
        <taxon>Betaproteobacteria</taxon>
        <taxon>Rhodocyclales</taxon>
        <taxon>Zoogloeaceae</taxon>
        <taxon>Uliginosibacterium</taxon>
    </lineage>
</organism>
<dbReference type="InterPro" id="IPR002725">
    <property type="entry name" value="YgjP-like_metallopeptidase"/>
</dbReference>
<feature type="domain" description="YgjP-like metallopeptidase" evidence="1">
    <location>
        <begin position="35"/>
        <end position="244"/>
    </location>
</feature>
<keyword evidence="2" id="KW-0378">Hydrolase</keyword>
<dbReference type="InterPro" id="IPR053136">
    <property type="entry name" value="UTP_pyrophosphatase-like"/>
</dbReference>
<dbReference type="CDD" id="cd07344">
    <property type="entry name" value="M48_yhfN_like"/>
    <property type="match status" value="1"/>
</dbReference>
<dbReference type="Gene3D" id="3.30.2010.10">
    <property type="entry name" value="Metalloproteases ('zincins'), catalytic domain"/>
    <property type="match status" value="1"/>
</dbReference>
<dbReference type="Pfam" id="PF01863">
    <property type="entry name" value="YgjP-like"/>
    <property type="match status" value="1"/>
</dbReference>
<evidence type="ECO:0000313" key="3">
    <source>
        <dbReference type="Proteomes" id="UP001548590"/>
    </source>
</evidence>
<evidence type="ECO:0000313" key="2">
    <source>
        <dbReference type="EMBL" id="MET1489226.1"/>
    </source>
</evidence>